<dbReference type="RefSeq" id="WP_189647500.1">
    <property type="nucleotide sequence ID" value="NZ_BMRC01000005.1"/>
</dbReference>
<dbReference type="InterPro" id="IPR010998">
    <property type="entry name" value="Integrase_recombinase_N"/>
</dbReference>
<keyword evidence="1" id="KW-0238">DNA-binding</keyword>
<gene>
    <name evidence="2" type="ORF">ACFFV7_45145</name>
</gene>
<name>A0ABV5IV41_9ACTN</name>
<accession>A0ABV5IV41</accession>
<evidence type="ECO:0008006" key="4">
    <source>
        <dbReference type="Google" id="ProtNLM"/>
    </source>
</evidence>
<dbReference type="Proteomes" id="UP001589647">
    <property type="component" value="Unassembled WGS sequence"/>
</dbReference>
<dbReference type="Gene3D" id="1.10.150.130">
    <property type="match status" value="1"/>
</dbReference>
<reference evidence="2 3" key="1">
    <citation type="submission" date="2024-09" db="EMBL/GenBank/DDBJ databases">
        <authorList>
            <person name="Sun Q."/>
            <person name="Mori K."/>
        </authorList>
    </citation>
    <scope>NUCLEOTIDE SEQUENCE [LARGE SCALE GENOMIC DNA]</scope>
    <source>
        <strain evidence="2 3">CCM 3426</strain>
    </source>
</reference>
<organism evidence="2 3">
    <name type="scientific">Nonomuraea spiralis</name>
    <dbReference type="NCBI Taxonomy" id="46182"/>
    <lineage>
        <taxon>Bacteria</taxon>
        <taxon>Bacillati</taxon>
        <taxon>Actinomycetota</taxon>
        <taxon>Actinomycetes</taxon>
        <taxon>Streptosporangiales</taxon>
        <taxon>Streptosporangiaceae</taxon>
        <taxon>Nonomuraea</taxon>
    </lineage>
</organism>
<evidence type="ECO:0000313" key="2">
    <source>
        <dbReference type="EMBL" id="MFB9208434.1"/>
    </source>
</evidence>
<evidence type="ECO:0000313" key="3">
    <source>
        <dbReference type="Proteomes" id="UP001589647"/>
    </source>
</evidence>
<keyword evidence="3" id="KW-1185">Reference proteome</keyword>
<evidence type="ECO:0000256" key="1">
    <source>
        <dbReference type="ARBA" id="ARBA00023125"/>
    </source>
</evidence>
<dbReference type="EMBL" id="JBHMEI010000078">
    <property type="protein sequence ID" value="MFB9208434.1"/>
    <property type="molecule type" value="Genomic_DNA"/>
</dbReference>
<proteinExistence type="predicted"/>
<comment type="caution">
    <text evidence="2">The sequence shown here is derived from an EMBL/GenBank/DDBJ whole genome shotgun (WGS) entry which is preliminary data.</text>
</comment>
<protein>
    <recommendedName>
        <fullName evidence="4">Core-binding (CB) domain-containing protein</fullName>
    </recommendedName>
</protein>
<sequence>MYERRTARGLAAPYDTMLAAYAAALAGSPLAASSRASYLRRVGRYLTWVASASAQGLLAREPLADTIVAVRTAHAYHGELGGRYAPSTINSTLAAIEDFYDRLHLGATGIPRRAPADRAGAR</sequence>